<organism evidence="3 4">
    <name type="scientific">Roseimaritima ulvae</name>
    <dbReference type="NCBI Taxonomy" id="980254"/>
    <lineage>
        <taxon>Bacteria</taxon>
        <taxon>Pseudomonadati</taxon>
        <taxon>Planctomycetota</taxon>
        <taxon>Planctomycetia</taxon>
        <taxon>Pirellulales</taxon>
        <taxon>Pirellulaceae</taxon>
        <taxon>Roseimaritima</taxon>
    </lineage>
</organism>
<dbReference type="KEGG" id="rul:UC8_40970"/>
<evidence type="ECO:0000256" key="2">
    <source>
        <dbReference type="SAM" id="Phobius"/>
    </source>
</evidence>
<gene>
    <name evidence="3" type="ORF">UC8_40970</name>
</gene>
<dbReference type="Proteomes" id="UP000325286">
    <property type="component" value="Chromosome"/>
</dbReference>
<protein>
    <submittedName>
        <fullName evidence="3">Uncharacterized protein</fullName>
    </submittedName>
</protein>
<keyword evidence="4" id="KW-1185">Reference proteome</keyword>
<evidence type="ECO:0000313" key="4">
    <source>
        <dbReference type="Proteomes" id="UP000325286"/>
    </source>
</evidence>
<accession>A0A5B9QSH3</accession>
<evidence type="ECO:0000313" key="3">
    <source>
        <dbReference type="EMBL" id="QEG42067.1"/>
    </source>
</evidence>
<dbReference type="AlphaFoldDB" id="A0A5B9QSH3"/>
<dbReference type="EMBL" id="CP042914">
    <property type="protein sequence ID" value="QEG42067.1"/>
    <property type="molecule type" value="Genomic_DNA"/>
</dbReference>
<dbReference type="RefSeq" id="WP_068141563.1">
    <property type="nucleotide sequence ID" value="NZ_CP042914.1"/>
</dbReference>
<proteinExistence type="predicted"/>
<name>A0A5B9QSH3_9BACT</name>
<keyword evidence="2" id="KW-0472">Membrane</keyword>
<feature type="transmembrane region" description="Helical" evidence="2">
    <location>
        <begin position="111"/>
        <end position="136"/>
    </location>
</feature>
<feature type="transmembrane region" description="Helical" evidence="2">
    <location>
        <begin position="31"/>
        <end position="58"/>
    </location>
</feature>
<evidence type="ECO:0000256" key="1">
    <source>
        <dbReference type="SAM" id="MobiDB-lite"/>
    </source>
</evidence>
<keyword evidence="2" id="KW-1133">Transmembrane helix</keyword>
<sequence length="178" mass="19074">MTAANPYHPPDEPQGESAASAAAVPANQRSLLGAILLGAFGYVGPFLIVPLAGCIANGPETIQFYRAWIIERHWPQSFFEYLYLGPSILGLVAFARAGFTGFPRMLLRNPALRFLMAGGLVFISEGALITYMFAGFPLPAPPSDELHFSLYCAVGTLPSLVMLGILAIKRKSQACQAA</sequence>
<keyword evidence="2" id="KW-0812">Transmembrane</keyword>
<feature type="region of interest" description="Disordered" evidence="1">
    <location>
        <begin position="1"/>
        <end position="20"/>
    </location>
</feature>
<feature type="transmembrane region" description="Helical" evidence="2">
    <location>
        <begin position="148"/>
        <end position="168"/>
    </location>
</feature>
<reference evidence="3 4" key="1">
    <citation type="submission" date="2019-08" db="EMBL/GenBank/DDBJ databases">
        <title>Deep-cultivation of Planctomycetes and their phenomic and genomic characterization uncovers novel biology.</title>
        <authorList>
            <person name="Wiegand S."/>
            <person name="Jogler M."/>
            <person name="Boedeker C."/>
            <person name="Pinto D."/>
            <person name="Vollmers J."/>
            <person name="Rivas-Marin E."/>
            <person name="Kohn T."/>
            <person name="Peeters S.H."/>
            <person name="Heuer A."/>
            <person name="Rast P."/>
            <person name="Oberbeckmann S."/>
            <person name="Bunk B."/>
            <person name="Jeske O."/>
            <person name="Meyerdierks A."/>
            <person name="Storesund J.E."/>
            <person name="Kallscheuer N."/>
            <person name="Luecker S."/>
            <person name="Lage O.M."/>
            <person name="Pohl T."/>
            <person name="Merkel B.J."/>
            <person name="Hornburger P."/>
            <person name="Mueller R.-W."/>
            <person name="Bruemmer F."/>
            <person name="Labrenz M."/>
            <person name="Spormann A.M."/>
            <person name="Op den Camp H."/>
            <person name="Overmann J."/>
            <person name="Amann R."/>
            <person name="Jetten M.S.M."/>
            <person name="Mascher T."/>
            <person name="Medema M.H."/>
            <person name="Devos D.P."/>
            <person name="Kaster A.-K."/>
            <person name="Ovreas L."/>
            <person name="Rohde M."/>
            <person name="Galperin M.Y."/>
            <person name="Jogler C."/>
        </authorList>
    </citation>
    <scope>NUCLEOTIDE SEQUENCE [LARGE SCALE GENOMIC DNA]</scope>
    <source>
        <strain evidence="3 4">UC8</strain>
    </source>
</reference>